<proteinExistence type="predicted"/>
<dbReference type="InterPro" id="IPR029058">
    <property type="entry name" value="AB_hydrolase_fold"/>
</dbReference>
<sequence length="405" mass="44536">MDVTPVDVNLLKPNKNGTFDVAVIVTPGADILGQAYQPLGEKLQSAFPGRLWVALLTDFLFDTPNPPEVSQGVDKAKQTLGDHGFKGNFIFLAGHSLGGVFVGNYGLSNGGSLTGVMLWASYLTRNHHLRDYPIPVLTISGDVDGLTRNETIHNPRPVSLIYSTPVIVMSGINHGHFASGTMPPNVLNHDPPVDDDVTFDSAYEVISEHVTDFIIATIGQPIEEKLTALAGLKSAHISEADVLFYEPNVKVSGDIAHVQTFTNVQQPFDPMDVSLDPQTPSELQSIMESQEGLHRHLPRVHYIRNNLTCKDLNKFLYNLALSKTSQSAHNRFNHRGSNITINDDVISGSKVMWVSSSLDLEYGSNGRLDVTSYAYVSGDSYDCKLLCPYRAMEWIYIDSLKRTPP</sequence>
<dbReference type="InterPro" id="IPR029059">
    <property type="entry name" value="AB_hydrolase_5"/>
</dbReference>
<protein>
    <recommendedName>
        <fullName evidence="1">Alpha/beta hydrolase fold-5 domain-containing protein</fullName>
    </recommendedName>
</protein>
<dbReference type="SUPFAM" id="SSF53474">
    <property type="entry name" value="alpha/beta-Hydrolases"/>
    <property type="match status" value="1"/>
</dbReference>
<organism evidence="2 3">
    <name type="scientific">Mya arenaria</name>
    <name type="common">Soft-shell clam</name>
    <dbReference type="NCBI Taxonomy" id="6604"/>
    <lineage>
        <taxon>Eukaryota</taxon>
        <taxon>Metazoa</taxon>
        <taxon>Spiralia</taxon>
        <taxon>Lophotrochozoa</taxon>
        <taxon>Mollusca</taxon>
        <taxon>Bivalvia</taxon>
        <taxon>Autobranchia</taxon>
        <taxon>Heteroconchia</taxon>
        <taxon>Euheterodonta</taxon>
        <taxon>Imparidentia</taxon>
        <taxon>Neoheterodontei</taxon>
        <taxon>Myida</taxon>
        <taxon>Myoidea</taxon>
        <taxon>Myidae</taxon>
        <taxon>Mya</taxon>
    </lineage>
</organism>
<dbReference type="Proteomes" id="UP001164746">
    <property type="component" value="Chromosome 4"/>
</dbReference>
<dbReference type="Gene3D" id="3.40.50.1820">
    <property type="entry name" value="alpha/beta hydrolase"/>
    <property type="match status" value="1"/>
</dbReference>
<evidence type="ECO:0000313" key="3">
    <source>
        <dbReference type="Proteomes" id="UP001164746"/>
    </source>
</evidence>
<evidence type="ECO:0000259" key="1">
    <source>
        <dbReference type="Pfam" id="PF12695"/>
    </source>
</evidence>
<accession>A0ABY7E3D0</accession>
<dbReference type="EMBL" id="CP111015">
    <property type="protein sequence ID" value="WAR03714.1"/>
    <property type="molecule type" value="Genomic_DNA"/>
</dbReference>
<reference evidence="2" key="1">
    <citation type="submission" date="2022-11" db="EMBL/GenBank/DDBJ databases">
        <title>Centuries of genome instability and evolution in soft-shell clam transmissible cancer (bioRxiv).</title>
        <authorList>
            <person name="Hart S.F.M."/>
            <person name="Yonemitsu M.A."/>
            <person name="Giersch R.M."/>
            <person name="Beal B.F."/>
            <person name="Arriagada G."/>
            <person name="Davis B.W."/>
            <person name="Ostrander E.A."/>
            <person name="Goff S.P."/>
            <person name="Metzger M.J."/>
        </authorList>
    </citation>
    <scope>NUCLEOTIDE SEQUENCE</scope>
    <source>
        <strain evidence="2">MELC-2E11</strain>
        <tissue evidence="2">Siphon/mantle</tissue>
    </source>
</reference>
<gene>
    <name evidence="2" type="ORF">MAR_010272</name>
</gene>
<name>A0ABY7E3D0_MYAAR</name>
<dbReference type="Pfam" id="PF12695">
    <property type="entry name" value="Abhydrolase_5"/>
    <property type="match status" value="1"/>
</dbReference>
<keyword evidence="3" id="KW-1185">Reference proteome</keyword>
<evidence type="ECO:0000313" key="2">
    <source>
        <dbReference type="EMBL" id="WAR03714.1"/>
    </source>
</evidence>
<feature type="domain" description="Alpha/beta hydrolase fold-5" evidence="1">
    <location>
        <begin position="23"/>
        <end position="178"/>
    </location>
</feature>